<evidence type="ECO:0000313" key="3">
    <source>
        <dbReference type="Proteomes" id="UP000324897"/>
    </source>
</evidence>
<accession>A0A5J9SM93</accession>
<comment type="caution">
    <text evidence="2">The sequence shown here is derived from an EMBL/GenBank/DDBJ whole genome shotgun (WGS) entry which is preliminary data.</text>
</comment>
<dbReference type="PANTHER" id="PTHR33207">
    <property type="entry name" value="F-BOX DOMAIN CONTAINING PROTEIN-RELATED"/>
    <property type="match status" value="1"/>
</dbReference>
<gene>
    <name evidence="2" type="ORF">EJB05_54438</name>
</gene>
<feature type="non-terminal residue" evidence="2">
    <location>
        <position position="1"/>
    </location>
</feature>
<name>A0A5J9SM93_9POAL</name>
<dbReference type="Proteomes" id="UP000324897">
    <property type="component" value="Unassembled WGS sequence"/>
</dbReference>
<reference evidence="2 3" key="1">
    <citation type="journal article" date="2019" name="Sci. Rep.">
        <title>A high-quality genome of Eragrostis curvula grass provides insights into Poaceae evolution and supports new strategies to enhance forage quality.</title>
        <authorList>
            <person name="Carballo J."/>
            <person name="Santos B.A.C.M."/>
            <person name="Zappacosta D."/>
            <person name="Garbus I."/>
            <person name="Selva J.P."/>
            <person name="Gallo C.A."/>
            <person name="Diaz A."/>
            <person name="Albertini E."/>
            <person name="Caccamo M."/>
            <person name="Echenique V."/>
        </authorList>
    </citation>
    <scope>NUCLEOTIDE SEQUENCE [LARGE SCALE GENOMIC DNA]</scope>
    <source>
        <strain evidence="3">cv. Victoria</strain>
        <tissue evidence="2">Leaf</tissue>
    </source>
</reference>
<dbReference type="Gramene" id="TVU00128">
    <property type="protein sequence ID" value="TVU00128"/>
    <property type="gene ID" value="EJB05_54438"/>
</dbReference>
<proteinExistence type="predicted"/>
<dbReference type="InterPro" id="IPR036047">
    <property type="entry name" value="F-box-like_dom_sf"/>
</dbReference>
<dbReference type="InterPro" id="IPR056594">
    <property type="entry name" value="AT5G49610-like_b-prop"/>
</dbReference>
<keyword evidence="3" id="KW-1185">Reference proteome</keyword>
<organism evidence="2 3">
    <name type="scientific">Eragrostis curvula</name>
    <name type="common">weeping love grass</name>
    <dbReference type="NCBI Taxonomy" id="38414"/>
    <lineage>
        <taxon>Eukaryota</taxon>
        <taxon>Viridiplantae</taxon>
        <taxon>Streptophyta</taxon>
        <taxon>Embryophyta</taxon>
        <taxon>Tracheophyta</taxon>
        <taxon>Spermatophyta</taxon>
        <taxon>Magnoliopsida</taxon>
        <taxon>Liliopsida</taxon>
        <taxon>Poales</taxon>
        <taxon>Poaceae</taxon>
        <taxon>PACMAD clade</taxon>
        <taxon>Chloridoideae</taxon>
        <taxon>Eragrostideae</taxon>
        <taxon>Eragrostidinae</taxon>
        <taxon>Eragrostis</taxon>
    </lineage>
</organism>
<dbReference type="AlphaFoldDB" id="A0A5J9SM93"/>
<dbReference type="EMBL" id="RWGY01000633">
    <property type="protein sequence ID" value="TVU00128.1"/>
    <property type="molecule type" value="Genomic_DNA"/>
</dbReference>
<dbReference type="SUPFAM" id="SSF81383">
    <property type="entry name" value="F-box domain"/>
    <property type="match status" value="1"/>
</dbReference>
<sequence>MEAAGKSKQRALPLQEASAAAISAVLGNDDILREILVRLVFPTCLVRAAAVSKRWLKHASDPAFLRQFRRLHPPRLLGFFIHTSRSPLRFVPRPQPPELEAVIRRGRFDFGRGAGSVSDCRNGRLIVHIMPDDDMPGEDTMCSPLHPGRFTEALPWPPEISVTHEGLSPYSEGFMFHEDGSNHMSCTAVSVMRSEQQAWVQLSDLQDGAWGEARNSDLIQLPGQWRRCENFALLAYGKLYMICMTHYILGLDVPSMSLFCIKLPDGVEYEYDANLAMSCADGSGFCLVHVRRFQICAWRYTVDCNSIGNWTLINTVCVHQVFGHLADPTWCSRDTVVRVAAVGDNADFVFLRIQNKVFYVHISSRTVEKVCELTREHESLWGVYPFMMVWPPTFPVVDRGHDQDE</sequence>
<dbReference type="Pfam" id="PF23635">
    <property type="entry name" value="Beta-prop_AT5G49610-like"/>
    <property type="match status" value="1"/>
</dbReference>
<protein>
    <recommendedName>
        <fullName evidence="1">F-box protein AT5G49610-like beta-propeller domain-containing protein</fullName>
    </recommendedName>
</protein>
<dbReference type="OrthoDB" id="622335at2759"/>
<feature type="domain" description="F-box protein AT5G49610-like beta-propeller" evidence="1">
    <location>
        <begin position="117"/>
        <end position="394"/>
    </location>
</feature>
<evidence type="ECO:0000313" key="2">
    <source>
        <dbReference type="EMBL" id="TVU00128.1"/>
    </source>
</evidence>
<evidence type="ECO:0000259" key="1">
    <source>
        <dbReference type="Pfam" id="PF23635"/>
    </source>
</evidence>